<dbReference type="EMBL" id="JBHSOW010000016">
    <property type="protein sequence ID" value="MFC5648420.1"/>
    <property type="molecule type" value="Genomic_DNA"/>
</dbReference>
<accession>A0ABW0VRC6</accession>
<name>A0ABW0VRC6_9BACL</name>
<comment type="caution">
    <text evidence="1">The sequence shown here is derived from an EMBL/GenBank/DDBJ whole genome shotgun (WGS) entry which is preliminary data.</text>
</comment>
<reference evidence="2" key="1">
    <citation type="journal article" date="2019" name="Int. J. Syst. Evol. Microbiol.">
        <title>The Global Catalogue of Microorganisms (GCM) 10K type strain sequencing project: providing services to taxonomists for standard genome sequencing and annotation.</title>
        <authorList>
            <consortium name="The Broad Institute Genomics Platform"/>
            <consortium name="The Broad Institute Genome Sequencing Center for Infectious Disease"/>
            <person name="Wu L."/>
            <person name="Ma J."/>
        </authorList>
    </citation>
    <scope>NUCLEOTIDE SEQUENCE [LARGE SCALE GENOMIC DNA]</scope>
    <source>
        <strain evidence="2">CGMCC 1.3240</strain>
    </source>
</reference>
<evidence type="ECO:0000313" key="1">
    <source>
        <dbReference type="EMBL" id="MFC5648420.1"/>
    </source>
</evidence>
<keyword evidence="2" id="KW-1185">Reference proteome</keyword>
<organism evidence="1 2">
    <name type="scientific">Paenibacillus solisilvae</name>
    <dbReference type="NCBI Taxonomy" id="2486751"/>
    <lineage>
        <taxon>Bacteria</taxon>
        <taxon>Bacillati</taxon>
        <taxon>Bacillota</taxon>
        <taxon>Bacilli</taxon>
        <taxon>Bacillales</taxon>
        <taxon>Paenibacillaceae</taxon>
        <taxon>Paenibacillus</taxon>
    </lineage>
</organism>
<dbReference type="Proteomes" id="UP001596047">
    <property type="component" value="Unassembled WGS sequence"/>
</dbReference>
<sequence length="189" mass="21092">MASNKTVEFRVTGSVLAKVARKMAPFYYKIAVNKTYAKAWSKAVREADLDKMEKLFQTAVTGKPNGLSANGIGYFVDFEFPKPILQYTNGTSIIPGTAQFTFATPVHRAIAKAILLFYIKLSTDRSYAASVASAVRSNNKRRLSHLVRMYVTSKALKSITIDFAGFSLGFKYRGVKHTYENTLFREFSG</sequence>
<proteinExistence type="predicted"/>
<evidence type="ECO:0000313" key="2">
    <source>
        <dbReference type="Proteomes" id="UP001596047"/>
    </source>
</evidence>
<gene>
    <name evidence="1" type="ORF">ACFPYJ_04640</name>
</gene>
<protein>
    <submittedName>
        <fullName evidence="1">Uncharacterized protein</fullName>
    </submittedName>
</protein>
<dbReference type="RefSeq" id="WP_379186881.1">
    <property type="nucleotide sequence ID" value="NZ_JBHSOW010000016.1"/>
</dbReference>